<dbReference type="PANTHER" id="PTHR47966">
    <property type="entry name" value="BETA-SITE APP-CLEAVING ENZYME, ISOFORM A-RELATED"/>
    <property type="match status" value="1"/>
</dbReference>
<keyword evidence="6" id="KW-0732">Signal</keyword>
<dbReference type="CDD" id="cd06097">
    <property type="entry name" value="Aspergillopepsin_like"/>
    <property type="match status" value="1"/>
</dbReference>
<dbReference type="InterPro" id="IPR033121">
    <property type="entry name" value="PEPTIDASE_A1"/>
</dbReference>
<dbReference type="PANTHER" id="PTHR47966:SF2">
    <property type="entry name" value="ASPERGILLOPEPSIN-1-RELATED"/>
    <property type="match status" value="1"/>
</dbReference>
<dbReference type="InterPro" id="IPR021109">
    <property type="entry name" value="Peptidase_aspartic_dom_sf"/>
</dbReference>
<evidence type="ECO:0000256" key="3">
    <source>
        <dbReference type="ARBA" id="ARBA00022750"/>
    </source>
</evidence>
<keyword evidence="9" id="KW-1185">Reference proteome</keyword>
<evidence type="ECO:0000313" key="8">
    <source>
        <dbReference type="EMBL" id="KAG5948695.1"/>
    </source>
</evidence>
<gene>
    <name evidence="8" type="ORF">E4U60_001047</name>
</gene>
<keyword evidence="4" id="KW-0378">Hydrolase</keyword>
<dbReference type="OrthoDB" id="2747330at2759"/>
<feature type="active site" evidence="5">
    <location>
        <position position="133"/>
    </location>
</feature>
<dbReference type="AlphaFoldDB" id="A0A9P7MJR3"/>
<evidence type="ECO:0000256" key="2">
    <source>
        <dbReference type="ARBA" id="ARBA00022670"/>
    </source>
</evidence>
<proteinExistence type="inferred from homology"/>
<dbReference type="PRINTS" id="PR00792">
    <property type="entry name" value="PEPSIN"/>
</dbReference>
<reference evidence="8 9" key="1">
    <citation type="journal article" date="2020" name="bioRxiv">
        <title>Whole genome comparisons of ergot fungi reveals the divergence and evolution of species within the genus Claviceps are the result of varying mechanisms driving genome evolution and host range expansion.</title>
        <authorList>
            <person name="Wyka S.A."/>
            <person name="Mondo S.J."/>
            <person name="Liu M."/>
            <person name="Dettman J."/>
            <person name="Nalam V."/>
            <person name="Broders K.D."/>
        </authorList>
    </citation>
    <scope>NUCLEOTIDE SEQUENCE [LARGE SCALE GENOMIC DNA]</scope>
    <source>
        <strain evidence="8 9">CCC 1485</strain>
    </source>
</reference>
<dbReference type="InterPro" id="IPR001461">
    <property type="entry name" value="Aspartic_peptidase_A1"/>
</dbReference>
<evidence type="ECO:0000256" key="5">
    <source>
        <dbReference type="PIRSR" id="PIRSR601461-1"/>
    </source>
</evidence>
<keyword evidence="3" id="KW-0064">Aspartyl protease</keyword>
<keyword evidence="2" id="KW-0645">Protease</keyword>
<sequence>MKASLAAILLAALAEAAVTRAWNSSTEASQGSQVSESGDKGFTLTQIKNEGFTGRDGPMDFMRAHMKYAQKLPDVLLEAINSSPELRMKHAAFSQGGRQTGSVAANPTQGADSEYAVMIQIGSPPQSILMNLDTGSADFWVLSTDTDQKMLKGQALYRPASSSSSRRLVGEKWNIKYGDGSSASGILYLDTVRIGGTRVLKMGIESPYTVSNDIANDKFVSGILGLANSAANTVRPVPQRTYLDHIQGQLAQPILTANLRRGAPGNYNFGFINRGEYTGNIQYTPVDQYHPLWKISASGYRIGSKQSQLKIDAIVDTGTSLALLPQRVVDELYSQIQGSFRHPKLGMMVFPCKSKLPDFFLSIGPYNGRLPGEYINYAPIDHENCYGGIQTSAGLPFSVLGDVFLKAQFVVFDYGHQLVGFANKKL</sequence>
<dbReference type="SUPFAM" id="SSF50630">
    <property type="entry name" value="Acid proteases"/>
    <property type="match status" value="1"/>
</dbReference>
<dbReference type="PROSITE" id="PS51767">
    <property type="entry name" value="PEPTIDASE_A1"/>
    <property type="match status" value="1"/>
</dbReference>
<dbReference type="Gene3D" id="2.40.70.10">
    <property type="entry name" value="Acid Proteases"/>
    <property type="match status" value="2"/>
</dbReference>
<dbReference type="GO" id="GO:0006508">
    <property type="term" value="P:proteolysis"/>
    <property type="evidence" value="ECO:0007669"/>
    <property type="project" value="UniProtKB-KW"/>
</dbReference>
<name>A0A9P7MJR3_9HYPO</name>
<dbReference type="EMBL" id="SRPO01000014">
    <property type="protein sequence ID" value="KAG5948695.1"/>
    <property type="molecule type" value="Genomic_DNA"/>
</dbReference>
<organism evidence="8 9">
    <name type="scientific">Claviceps pazoutovae</name>
    <dbReference type="NCBI Taxonomy" id="1649127"/>
    <lineage>
        <taxon>Eukaryota</taxon>
        <taxon>Fungi</taxon>
        <taxon>Dikarya</taxon>
        <taxon>Ascomycota</taxon>
        <taxon>Pezizomycotina</taxon>
        <taxon>Sordariomycetes</taxon>
        <taxon>Hypocreomycetidae</taxon>
        <taxon>Hypocreales</taxon>
        <taxon>Clavicipitaceae</taxon>
        <taxon>Claviceps</taxon>
    </lineage>
</organism>
<evidence type="ECO:0000313" key="9">
    <source>
        <dbReference type="Proteomes" id="UP000706124"/>
    </source>
</evidence>
<evidence type="ECO:0000256" key="4">
    <source>
        <dbReference type="ARBA" id="ARBA00022801"/>
    </source>
</evidence>
<feature type="active site" evidence="5">
    <location>
        <position position="316"/>
    </location>
</feature>
<comment type="similarity">
    <text evidence="1">Belongs to the peptidase A1 family.</text>
</comment>
<comment type="caution">
    <text evidence="8">The sequence shown here is derived from an EMBL/GenBank/DDBJ whole genome shotgun (WGS) entry which is preliminary data.</text>
</comment>
<evidence type="ECO:0000256" key="1">
    <source>
        <dbReference type="ARBA" id="ARBA00007447"/>
    </source>
</evidence>
<evidence type="ECO:0000259" key="7">
    <source>
        <dbReference type="PROSITE" id="PS51767"/>
    </source>
</evidence>
<feature type="domain" description="Peptidase A1" evidence="7">
    <location>
        <begin position="115"/>
        <end position="422"/>
    </location>
</feature>
<feature type="signal peptide" evidence="6">
    <location>
        <begin position="1"/>
        <end position="21"/>
    </location>
</feature>
<accession>A0A9P7MJR3</accession>
<dbReference type="Proteomes" id="UP000706124">
    <property type="component" value="Unassembled WGS sequence"/>
</dbReference>
<dbReference type="InterPro" id="IPR034163">
    <property type="entry name" value="Aspergillopepsin-like_cat_dom"/>
</dbReference>
<dbReference type="GO" id="GO:0004190">
    <property type="term" value="F:aspartic-type endopeptidase activity"/>
    <property type="evidence" value="ECO:0007669"/>
    <property type="project" value="UniProtKB-KW"/>
</dbReference>
<dbReference type="Pfam" id="PF00026">
    <property type="entry name" value="Asp"/>
    <property type="match status" value="1"/>
</dbReference>
<protein>
    <recommendedName>
        <fullName evidence="7">Peptidase A1 domain-containing protein</fullName>
    </recommendedName>
</protein>
<evidence type="ECO:0000256" key="6">
    <source>
        <dbReference type="SAM" id="SignalP"/>
    </source>
</evidence>
<feature type="chain" id="PRO_5040433714" description="Peptidase A1 domain-containing protein" evidence="6">
    <location>
        <begin position="22"/>
        <end position="426"/>
    </location>
</feature>